<name>A0A6A5UGU3_9PLEO</name>
<dbReference type="GO" id="GO:0003735">
    <property type="term" value="F:structural constituent of ribosome"/>
    <property type="evidence" value="ECO:0007669"/>
    <property type="project" value="InterPro"/>
</dbReference>
<dbReference type="InterPro" id="IPR000266">
    <property type="entry name" value="Ribosomal_uS17"/>
</dbReference>
<dbReference type="GO" id="GO:1990904">
    <property type="term" value="C:ribonucleoprotein complex"/>
    <property type="evidence" value="ECO:0007669"/>
    <property type="project" value="UniProtKB-KW"/>
</dbReference>
<evidence type="ECO:0000313" key="6">
    <source>
        <dbReference type="Proteomes" id="UP000800035"/>
    </source>
</evidence>
<dbReference type="InterPro" id="IPR012340">
    <property type="entry name" value="NA-bd_OB-fold"/>
</dbReference>
<feature type="compositionally biased region" description="Basic and acidic residues" evidence="4">
    <location>
        <begin position="163"/>
        <end position="173"/>
    </location>
</feature>
<organism evidence="5 6">
    <name type="scientific">Byssothecium circinans</name>
    <dbReference type="NCBI Taxonomy" id="147558"/>
    <lineage>
        <taxon>Eukaryota</taxon>
        <taxon>Fungi</taxon>
        <taxon>Dikarya</taxon>
        <taxon>Ascomycota</taxon>
        <taxon>Pezizomycotina</taxon>
        <taxon>Dothideomycetes</taxon>
        <taxon>Pleosporomycetidae</taxon>
        <taxon>Pleosporales</taxon>
        <taxon>Massarineae</taxon>
        <taxon>Massarinaceae</taxon>
        <taxon>Byssothecium</taxon>
    </lineage>
</organism>
<evidence type="ECO:0000313" key="5">
    <source>
        <dbReference type="EMBL" id="KAF1963550.1"/>
    </source>
</evidence>
<reference evidence="5" key="1">
    <citation type="journal article" date="2020" name="Stud. Mycol.">
        <title>101 Dothideomycetes genomes: a test case for predicting lifestyles and emergence of pathogens.</title>
        <authorList>
            <person name="Haridas S."/>
            <person name="Albert R."/>
            <person name="Binder M."/>
            <person name="Bloem J."/>
            <person name="Labutti K."/>
            <person name="Salamov A."/>
            <person name="Andreopoulos B."/>
            <person name="Baker S."/>
            <person name="Barry K."/>
            <person name="Bills G."/>
            <person name="Bluhm B."/>
            <person name="Cannon C."/>
            <person name="Castanera R."/>
            <person name="Culley D."/>
            <person name="Daum C."/>
            <person name="Ezra D."/>
            <person name="Gonzalez J."/>
            <person name="Henrissat B."/>
            <person name="Kuo A."/>
            <person name="Liang C."/>
            <person name="Lipzen A."/>
            <person name="Lutzoni F."/>
            <person name="Magnuson J."/>
            <person name="Mondo S."/>
            <person name="Nolan M."/>
            <person name="Ohm R."/>
            <person name="Pangilinan J."/>
            <person name="Park H.-J."/>
            <person name="Ramirez L."/>
            <person name="Alfaro M."/>
            <person name="Sun H."/>
            <person name="Tritt A."/>
            <person name="Yoshinaga Y."/>
            <person name="Zwiers L.-H."/>
            <person name="Turgeon B."/>
            <person name="Goodwin S."/>
            <person name="Spatafora J."/>
            <person name="Crous P."/>
            <person name="Grigoriev I."/>
        </authorList>
    </citation>
    <scope>NUCLEOTIDE SEQUENCE</scope>
    <source>
        <strain evidence="5">CBS 675.92</strain>
    </source>
</reference>
<dbReference type="EMBL" id="ML976977">
    <property type="protein sequence ID" value="KAF1963550.1"/>
    <property type="molecule type" value="Genomic_DNA"/>
</dbReference>
<evidence type="ECO:0000256" key="3">
    <source>
        <dbReference type="ARBA" id="ARBA00023274"/>
    </source>
</evidence>
<feature type="region of interest" description="Disordered" evidence="4">
    <location>
        <begin position="163"/>
        <end position="208"/>
    </location>
</feature>
<comment type="similarity">
    <text evidence="1">Belongs to the universal ribosomal protein uS17 family.</text>
</comment>
<sequence length="208" mass="23250">MAAPAKKVATPMVRKLMSSTKVGVVVSAGKMDRAVKVRIAKQEWNKKFRKHFPSPETHIVADPQNSLVEGDVVRIASGWRTSKTIRHVVTAIVAPFGAPVQDRPPVLTDEQRMELRIKERILKDVRSAAKGRSTSEQRLVQARKQGYEIPSLEEAMKNVKLAEEEERRRKESGGSKANKLGVVGNVKQEVKKAREAGRKLKEARLQKS</sequence>
<dbReference type="OrthoDB" id="274752at2759"/>
<feature type="compositionally biased region" description="Basic and acidic residues" evidence="4">
    <location>
        <begin position="188"/>
        <end position="208"/>
    </location>
</feature>
<gene>
    <name evidence="5" type="ORF">CC80DRAFT_486912</name>
</gene>
<dbReference type="AlphaFoldDB" id="A0A6A5UGU3"/>
<dbReference type="Gene3D" id="2.40.50.140">
    <property type="entry name" value="Nucleic acid-binding proteins"/>
    <property type="match status" value="1"/>
</dbReference>
<accession>A0A6A5UGU3</accession>
<evidence type="ECO:0000256" key="4">
    <source>
        <dbReference type="SAM" id="MobiDB-lite"/>
    </source>
</evidence>
<dbReference type="Pfam" id="PF00366">
    <property type="entry name" value="Ribosomal_S17"/>
    <property type="match status" value="1"/>
</dbReference>
<keyword evidence="6" id="KW-1185">Reference proteome</keyword>
<proteinExistence type="inferred from homology"/>
<evidence type="ECO:0000256" key="2">
    <source>
        <dbReference type="ARBA" id="ARBA00022980"/>
    </source>
</evidence>
<protein>
    <submittedName>
        <fullName evidence="5">Nucleic acid-binding protein</fullName>
    </submittedName>
</protein>
<dbReference type="SUPFAM" id="SSF50249">
    <property type="entry name" value="Nucleic acid-binding proteins"/>
    <property type="match status" value="1"/>
</dbReference>
<dbReference type="Proteomes" id="UP000800035">
    <property type="component" value="Unassembled WGS sequence"/>
</dbReference>
<dbReference type="GO" id="GO:0005840">
    <property type="term" value="C:ribosome"/>
    <property type="evidence" value="ECO:0007669"/>
    <property type="project" value="UniProtKB-KW"/>
</dbReference>
<keyword evidence="3" id="KW-0687">Ribonucleoprotein</keyword>
<evidence type="ECO:0000256" key="1">
    <source>
        <dbReference type="ARBA" id="ARBA00010254"/>
    </source>
</evidence>
<dbReference type="GO" id="GO:0006412">
    <property type="term" value="P:translation"/>
    <property type="evidence" value="ECO:0007669"/>
    <property type="project" value="InterPro"/>
</dbReference>
<keyword evidence="2" id="KW-0689">Ribosomal protein</keyword>